<reference evidence="8" key="1">
    <citation type="submission" date="2025-08" db="UniProtKB">
        <authorList>
            <consortium name="RefSeq"/>
        </authorList>
    </citation>
    <scope>IDENTIFICATION</scope>
    <source>
        <tissue evidence="8">Testes</tissue>
    </source>
</reference>
<dbReference type="NCBIfam" id="NF008425">
    <property type="entry name" value="PRK11259.1"/>
    <property type="match status" value="1"/>
</dbReference>
<protein>
    <submittedName>
        <fullName evidence="8">Peroxisomal sarcosine oxidase-like</fullName>
    </submittedName>
</protein>
<sequence length="412" mass="46555">MPGSEPQYFEYIVVGCGGIGSAAVYWLSKSARQGVLGLEQFKLGHDNGGSQDHSRIIRLIYHDDCYTKLVRHTYTAFDEVEKESGIKLVYKCGGLEFARNDEPQGKHLLQQHAKSMDKQNIPYELLNGNEIRQRFPQFQTDSNVIGLYDKNSGLVDAAMANATHIQLARKHGATIRENCKVEKIEKDKDGVHALVSVYTNQGVFRCRRIIVTAGAWSNHVLGSVGIHIPLTVTQEQVTYLATPNMKEFTKDNFPVWLYHDPKWDLYGLPLHGNTGSKIGIDACDAVVTPETRTFEPDPIKEQICIKFFERYLPKAIGPTLYSKTCLYTIPPDRNFVVDSLSNKDLPQVIVCIGAGHAYKFTCLLGKILSEMAIDGKTQYPIDEFKIDRRTLTDANFKPNFHHRQYRKQTAKL</sequence>
<keyword evidence="7" id="KW-1185">Reference proteome</keyword>
<comment type="similarity">
    <text evidence="2">Belongs to the MSOX/MTOX family.</text>
</comment>
<name>A0ABM0MXP2_SACKO</name>
<evidence type="ECO:0000313" key="8">
    <source>
        <dbReference type="RefSeq" id="XP_006824783.1"/>
    </source>
</evidence>
<dbReference type="SUPFAM" id="SSF51905">
    <property type="entry name" value="FAD/NAD(P)-binding domain"/>
    <property type="match status" value="1"/>
</dbReference>
<dbReference type="Gene3D" id="3.30.9.10">
    <property type="entry name" value="D-Amino Acid Oxidase, subunit A, domain 2"/>
    <property type="match status" value="1"/>
</dbReference>
<dbReference type="RefSeq" id="XP_006824783.1">
    <property type="nucleotide sequence ID" value="XM_006824720.1"/>
</dbReference>
<evidence type="ECO:0000256" key="3">
    <source>
        <dbReference type="ARBA" id="ARBA00022630"/>
    </source>
</evidence>
<evidence type="ECO:0000256" key="1">
    <source>
        <dbReference type="ARBA" id="ARBA00001974"/>
    </source>
</evidence>
<dbReference type="SUPFAM" id="SSF54373">
    <property type="entry name" value="FAD-linked reductases, C-terminal domain"/>
    <property type="match status" value="1"/>
</dbReference>
<dbReference type="Proteomes" id="UP000694865">
    <property type="component" value="Unplaced"/>
</dbReference>
<dbReference type="Pfam" id="PF01266">
    <property type="entry name" value="DAO"/>
    <property type="match status" value="1"/>
</dbReference>
<evidence type="ECO:0000256" key="2">
    <source>
        <dbReference type="ARBA" id="ARBA00010989"/>
    </source>
</evidence>
<comment type="cofactor">
    <cofactor evidence="1">
        <name>FAD</name>
        <dbReference type="ChEBI" id="CHEBI:57692"/>
    </cofactor>
</comment>
<accession>A0ABM0MXP2</accession>
<dbReference type="PANTHER" id="PTHR10961">
    <property type="entry name" value="PEROXISOMAL SARCOSINE OXIDASE"/>
    <property type="match status" value="1"/>
</dbReference>
<keyword evidence="5" id="KW-0560">Oxidoreductase</keyword>
<dbReference type="InterPro" id="IPR006076">
    <property type="entry name" value="FAD-dep_OxRdtase"/>
</dbReference>
<gene>
    <name evidence="8" type="primary">LOC100370534</name>
</gene>
<dbReference type="PANTHER" id="PTHR10961:SF7">
    <property type="entry name" value="FAD DEPENDENT OXIDOREDUCTASE DOMAIN-CONTAINING PROTEIN"/>
    <property type="match status" value="1"/>
</dbReference>
<dbReference type="InterPro" id="IPR045170">
    <property type="entry name" value="MTOX"/>
</dbReference>
<organism evidence="7 8">
    <name type="scientific">Saccoglossus kowalevskii</name>
    <name type="common">Acorn worm</name>
    <dbReference type="NCBI Taxonomy" id="10224"/>
    <lineage>
        <taxon>Eukaryota</taxon>
        <taxon>Metazoa</taxon>
        <taxon>Hemichordata</taxon>
        <taxon>Enteropneusta</taxon>
        <taxon>Harrimaniidae</taxon>
        <taxon>Saccoglossus</taxon>
    </lineage>
</organism>
<keyword evidence="4" id="KW-0274">FAD</keyword>
<evidence type="ECO:0000313" key="7">
    <source>
        <dbReference type="Proteomes" id="UP000694865"/>
    </source>
</evidence>
<feature type="domain" description="FAD dependent oxidoreductase" evidence="6">
    <location>
        <begin position="11"/>
        <end position="371"/>
    </location>
</feature>
<keyword evidence="3" id="KW-0285">Flavoprotein</keyword>
<dbReference type="Gene3D" id="3.50.50.60">
    <property type="entry name" value="FAD/NAD(P)-binding domain"/>
    <property type="match status" value="1"/>
</dbReference>
<evidence type="ECO:0000259" key="6">
    <source>
        <dbReference type="Pfam" id="PF01266"/>
    </source>
</evidence>
<dbReference type="InterPro" id="IPR036188">
    <property type="entry name" value="FAD/NAD-bd_sf"/>
</dbReference>
<proteinExistence type="inferred from homology"/>
<evidence type="ECO:0000256" key="4">
    <source>
        <dbReference type="ARBA" id="ARBA00022827"/>
    </source>
</evidence>
<dbReference type="GeneID" id="100370534"/>
<evidence type="ECO:0000256" key="5">
    <source>
        <dbReference type="ARBA" id="ARBA00023002"/>
    </source>
</evidence>